<name>A0ABZ1BR56_9FIRM</name>
<dbReference type="Proteomes" id="UP001333102">
    <property type="component" value="Chromosome"/>
</dbReference>
<evidence type="ECO:0000313" key="1">
    <source>
        <dbReference type="EMBL" id="WRP14990.1"/>
    </source>
</evidence>
<keyword evidence="2" id="KW-1185">Reference proteome</keyword>
<proteinExistence type="predicted"/>
<dbReference type="InterPro" id="IPR003749">
    <property type="entry name" value="ThiS/MoaD-like"/>
</dbReference>
<dbReference type="InterPro" id="IPR016155">
    <property type="entry name" value="Mopterin_synth/thiamin_S_b"/>
</dbReference>
<evidence type="ECO:0000313" key="2">
    <source>
        <dbReference type="Proteomes" id="UP001333102"/>
    </source>
</evidence>
<sequence length="65" mass="7418">MKVRMRIPKRQEWEFRGPRTVKSILEELRLNPETVIVIRGDTLLTSDAVVEDADEIEVRPALSGG</sequence>
<dbReference type="RefSeq" id="WP_324669379.1">
    <property type="nucleotide sequence ID" value="NZ_CP141614.1"/>
</dbReference>
<dbReference type="Gene3D" id="3.10.20.30">
    <property type="match status" value="1"/>
</dbReference>
<gene>
    <name evidence="1" type="ORF">VLY81_02105</name>
</gene>
<accession>A0ABZ1BR56</accession>
<reference evidence="2" key="1">
    <citation type="submission" date="2023-12" db="EMBL/GenBank/DDBJ databases">
        <title>Novel isolates from deep terrestrial aquifers shed light on the physiology and ecology of the class Limnochordia.</title>
        <authorList>
            <person name="Karnachuk O.V."/>
            <person name="Lukina A.P."/>
            <person name="Avakyan M.R."/>
            <person name="Kadnikov V."/>
            <person name="Begmatov S."/>
            <person name="Beletsky A.V."/>
            <person name="Mardanov A.V."/>
            <person name="Ravin N.V."/>
        </authorList>
    </citation>
    <scope>NUCLEOTIDE SEQUENCE [LARGE SCALE GENOMIC DNA]</scope>
    <source>
        <strain evidence="2">LN</strain>
    </source>
</reference>
<dbReference type="Pfam" id="PF02597">
    <property type="entry name" value="ThiS"/>
    <property type="match status" value="1"/>
</dbReference>
<protein>
    <submittedName>
        <fullName evidence="1">MoaD/ThiS family protein</fullName>
    </submittedName>
</protein>
<organism evidence="1 2">
    <name type="scientific">Geochorda subterranea</name>
    <dbReference type="NCBI Taxonomy" id="3109564"/>
    <lineage>
        <taxon>Bacteria</taxon>
        <taxon>Bacillati</taxon>
        <taxon>Bacillota</taxon>
        <taxon>Limnochordia</taxon>
        <taxon>Limnochordales</taxon>
        <taxon>Geochordaceae</taxon>
        <taxon>Geochorda</taxon>
    </lineage>
</organism>
<dbReference type="InterPro" id="IPR012675">
    <property type="entry name" value="Beta-grasp_dom_sf"/>
</dbReference>
<dbReference type="EMBL" id="CP141614">
    <property type="protein sequence ID" value="WRP14990.1"/>
    <property type="molecule type" value="Genomic_DNA"/>
</dbReference>
<dbReference type="SUPFAM" id="SSF54285">
    <property type="entry name" value="MoaD/ThiS"/>
    <property type="match status" value="1"/>
</dbReference>